<accession>A0A0S6U4R3</accession>
<protein>
    <submittedName>
        <fullName evidence="1">Uncharacterized protein</fullName>
    </submittedName>
</protein>
<sequence length="75" mass="8921">MVWRCVTRVEKGKEACTNSSTFDEEWIREVLREKVCDGGVYDENTVRNTINKIKIFNDHLEIYCREKKELNINLP</sequence>
<evidence type="ECO:0000313" key="1">
    <source>
        <dbReference type="EMBL" id="GAE02576.1"/>
    </source>
</evidence>
<dbReference type="EMBL" id="DF384213">
    <property type="protein sequence ID" value="GAE02576.1"/>
    <property type="molecule type" value="Genomic_DNA"/>
</dbReference>
<gene>
    <name evidence="1" type="ORF">CBO05C_2266</name>
</gene>
<dbReference type="HOGENOM" id="CLU_2664553_0_0_9"/>
<dbReference type="RefSeq" id="WP_154219201.1">
    <property type="nucleotide sequence ID" value="NZ_DF384213.1"/>
</dbReference>
<dbReference type="Proteomes" id="UP000054164">
    <property type="component" value="Unassembled WGS sequence"/>
</dbReference>
<organism evidence="1">
    <name type="scientific">Clostridium botulinum B str. Osaka05</name>
    <dbReference type="NCBI Taxonomy" id="1407017"/>
    <lineage>
        <taxon>Bacteria</taxon>
        <taxon>Bacillati</taxon>
        <taxon>Bacillota</taxon>
        <taxon>Clostridia</taxon>
        <taxon>Eubacteriales</taxon>
        <taxon>Clostridiaceae</taxon>
        <taxon>Clostridium</taxon>
    </lineage>
</organism>
<dbReference type="AlphaFoldDB" id="A0A0S6U4R3"/>
<name>A0A0S6U4R3_CLOBO</name>
<reference evidence="1" key="1">
    <citation type="submission" date="2013-10" db="EMBL/GenBank/DDBJ databases">
        <title>Draft genome sequence of Clostridium botulinum type B strain Osaka05.</title>
        <authorList>
            <person name="Sakaguchi Y."/>
            <person name="Hosomi K."/>
            <person name="Uchiyama J."/>
            <person name="Ogura Y."/>
            <person name="Sakaguchi M."/>
            <person name="Kohda T."/>
            <person name="Mukamoto M."/>
            <person name="Misawa N."/>
            <person name="Matsuzaki S."/>
            <person name="Hayashi T."/>
            <person name="Kozaki S."/>
        </authorList>
    </citation>
    <scope>NUCLEOTIDE SEQUENCE</scope>
    <source>
        <strain evidence="1">Osaka05</strain>
    </source>
</reference>
<proteinExistence type="predicted"/>